<protein>
    <submittedName>
        <fullName evidence="2">Pilus assembly protein</fullName>
    </submittedName>
</protein>
<feature type="domain" description="TadE-like" evidence="1">
    <location>
        <begin position="10"/>
        <end position="52"/>
    </location>
</feature>
<proteinExistence type="predicted"/>
<keyword evidence="3" id="KW-1185">Reference proteome</keyword>
<evidence type="ECO:0000259" key="1">
    <source>
        <dbReference type="Pfam" id="PF07811"/>
    </source>
</evidence>
<dbReference type="Pfam" id="PF07811">
    <property type="entry name" value="TadE"/>
    <property type="match status" value="1"/>
</dbReference>
<accession>A0A9X3NMI4</accession>
<gene>
    <name evidence="2" type="ORF">LG943_11060</name>
</gene>
<dbReference type="Proteomes" id="UP001140076">
    <property type="component" value="Unassembled WGS sequence"/>
</dbReference>
<dbReference type="AlphaFoldDB" id="A0A9X3NMI4"/>
<name>A0A9X3NMI4_9ACTN</name>
<reference evidence="2" key="1">
    <citation type="submission" date="2021-10" db="EMBL/GenBank/DDBJ databases">
        <title>Streptomonospora sp. nov., isolated from mangrove soil.</title>
        <authorList>
            <person name="Chen X."/>
            <person name="Ge X."/>
            <person name="Liu W."/>
        </authorList>
    </citation>
    <scope>NUCLEOTIDE SEQUENCE</scope>
    <source>
        <strain evidence="2">S1-112</strain>
    </source>
</reference>
<comment type="caution">
    <text evidence="2">The sequence shown here is derived from an EMBL/GenBank/DDBJ whole genome shotgun (WGS) entry which is preliminary data.</text>
</comment>
<sequence length="142" mass="14782">MSRRRSHEQGSAAVELMLAAPVLLLAALLMVAGARYADAALKATAAAHSAARAASLHTDPAHARNAARHQAKAALAHAGLSCEEHTVYLQTLGPERRQSVHAQVGCRIALGDLAPLGLPGHTMVRGQASAPIDPYRDTEATS</sequence>
<organism evidence="2 3">
    <name type="scientific">Streptomonospora mangrovi</name>
    <dbReference type="NCBI Taxonomy" id="2883123"/>
    <lineage>
        <taxon>Bacteria</taxon>
        <taxon>Bacillati</taxon>
        <taxon>Actinomycetota</taxon>
        <taxon>Actinomycetes</taxon>
        <taxon>Streptosporangiales</taxon>
        <taxon>Nocardiopsidaceae</taxon>
        <taxon>Streptomonospora</taxon>
    </lineage>
</organism>
<dbReference type="EMBL" id="JAJAQC010000015">
    <property type="protein sequence ID" value="MDA0564858.1"/>
    <property type="molecule type" value="Genomic_DNA"/>
</dbReference>
<dbReference type="RefSeq" id="WP_270072130.1">
    <property type="nucleotide sequence ID" value="NZ_JAJAQC010000015.1"/>
</dbReference>
<evidence type="ECO:0000313" key="2">
    <source>
        <dbReference type="EMBL" id="MDA0564858.1"/>
    </source>
</evidence>
<dbReference type="InterPro" id="IPR012495">
    <property type="entry name" value="TadE-like_dom"/>
</dbReference>
<evidence type="ECO:0000313" key="3">
    <source>
        <dbReference type="Proteomes" id="UP001140076"/>
    </source>
</evidence>